<gene>
    <name evidence="4" type="ordered locus">Desaci_1861</name>
</gene>
<dbReference type="Gene3D" id="3.40.50.360">
    <property type="match status" value="1"/>
</dbReference>
<evidence type="ECO:0000313" key="5">
    <source>
        <dbReference type="Proteomes" id="UP000002892"/>
    </source>
</evidence>
<accession>I4D4W4</accession>
<dbReference type="InterPro" id="IPR029039">
    <property type="entry name" value="Flavoprotein-like_sf"/>
</dbReference>
<dbReference type="KEGG" id="dai:Desaci_1861"/>
<dbReference type="HOGENOM" id="CLU_121336_0_0_9"/>
<dbReference type="eggNOG" id="COG0655">
    <property type="taxonomic scope" value="Bacteria"/>
</dbReference>
<sequence>MKALLISDQEYMTRTYQGLNDLTGKFLKQKGFELELMELSAENLTFCKGCFGCWIKKPGECVINDRMTQINRSIMNSDVVIYLSPIIFGQFSPTFKNVIDRGLPNMLPFFETRPDGSTMHPPRYDTYPGQIIIGYGEETSEEDKQLFIDVTKKHRRSIEVLIYQEPTENTIMALNKMELGRLGGLL</sequence>
<dbReference type="Pfam" id="PF03358">
    <property type="entry name" value="FMN_red"/>
    <property type="match status" value="1"/>
</dbReference>
<evidence type="ECO:0000313" key="4">
    <source>
        <dbReference type="EMBL" id="AFM40838.1"/>
    </source>
</evidence>
<evidence type="ECO:0000256" key="2">
    <source>
        <dbReference type="ARBA" id="ARBA00022643"/>
    </source>
</evidence>
<dbReference type="AlphaFoldDB" id="I4D4W4"/>
<dbReference type="OrthoDB" id="9805976at2"/>
<evidence type="ECO:0000256" key="1">
    <source>
        <dbReference type="ARBA" id="ARBA00022630"/>
    </source>
</evidence>
<dbReference type="PANTHER" id="PTHR43278:SF2">
    <property type="entry name" value="IRON-SULFUR FLAVOPROTEIN"/>
    <property type="match status" value="1"/>
</dbReference>
<dbReference type="InterPro" id="IPR005025">
    <property type="entry name" value="FMN_Rdtase-like_dom"/>
</dbReference>
<dbReference type="RefSeq" id="WP_014826844.1">
    <property type="nucleotide sequence ID" value="NC_018068.1"/>
</dbReference>
<dbReference type="GO" id="GO:0016491">
    <property type="term" value="F:oxidoreductase activity"/>
    <property type="evidence" value="ECO:0007669"/>
    <property type="project" value="InterPro"/>
</dbReference>
<organism evidence="4 5">
    <name type="scientific">Desulfosporosinus acidiphilus (strain DSM 22704 / JCM 16185 / SJ4)</name>
    <dbReference type="NCBI Taxonomy" id="646529"/>
    <lineage>
        <taxon>Bacteria</taxon>
        <taxon>Bacillati</taxon>
        <taxon>Bacillota</taxon>
        <taxon>Clostridia</taxon>
        <taxon>Eubacteriales</taxon>
        <taxon>Desulfitobacteriaceae</taxon>
        <taxon>Desulfosporosinus</taxon>
    </lineage>
</organism>
<dbReference type="Proteomes" id="UP000002892">
    <property type="component" value="Chromosome"/>
</dbReference>
<dbReference type="STRING" id="646529.Desaci_1861"/>
<protein>
    <submittedName>
        <fullName evidence="4">NADPH-dependent FMN reductase</fullName>
    </submittedName>
</protein>
<dbReference type="PANTHER" id="PTHR43278">
    <property type="entry name" value="NAD(P)H-DEPENDENT FMN-CONTAINING OXIDOREDUCTASE YWQN-RELATED"/>
    <property type="match status" value="1"/>
</dbReference>
<dbReference type="EMBL" id="CP003639">
    <property type="protein sequence ID" value="AFM40838.1"/>
    <property type="molecule type" value="Genomic_DNA"/>
</dbReference>
<keyword evidence="5" id="KW-1185">Reference proteome</keyword>
<dbReference type="SUPFAM" id="SSF52218">
    <property type="entry name" value="Flavoproteins"/>
    <property type="match status" value="1"/>
</dbReference>
<name>I4D4W4_DESAJ</name>
<evidence type="ECO:0000259" key="3">
    <source>
        <dbReference type="Pfam" id="PF03358"/>
    </source>
</evidence>
<keyword evidence="2" id="KW-0288">FMN</keyword>
<feature type="domain" description="NADPH-dependent FMN reductase-like" evidence="3">
    <location>
        <begin position="14"/>
        <end position="101"/>
    </location>
</feature>
<dbReference type="InterPro" id="IPR051796">
    <property type="entry name" value="ISF_SsuE-like"/>
</dbReference>
<reference evidence="4 5" key="1">
    <citation type="journal article" date="2012" name="J. Bacteriol.">
        <title>Complete genome sequences of Desulfosporosinus orientis DSM765T, Desulfosporosinus youngiae DSM17734T, Desulfosporosinus meridiei DSM13257T, and Desulfosporosinus acidiphilus DSM22704T.</title>
        <authorList>
            <person name="Pester M."/>
            <person name="Brambilla E."/>
            <person name="Alazard D."/>
            <person name="Rattei T."/>
            <person name="Weinmaier T."/>
            <person name="Han J."/>
            <person name="Lucas S."/>
            <person name="Lapidus A."/>
            <person name="Cheng J.F."/>
            <person name="Goodwin L."/>
            <person name="Pitluck S."/>
            <person name="Peters L."/>
            <person name="Ovchinnikova G."/>
            <person name="Teshima H."/>
            <person name="Detter J.C."/>
            <person name="Han C.S."/>
            <person name="Tapia R."/>
            <person name="Land M.L."/>
            <person name="Hauser L."/>
            <person name="Kyrpides N.C."/>
            <person name="Ivanova N.N."/>
            <person name="Pagani I."/>
            <person name="Huntmann M."/>
            <person name="Wei C.L."/>
            <person name="Davenport K.W."/>
            <person name="Daligault H."/>
            <person name="Chain P.S."/>
            <person name="Chen A."/>
            <person name="Mavromatis K."/>
            <person name="Markowitz V."/>
            <person name="Szeto E."/>
            <person name="Mikhailova N."/>
            <person name="Pati A."/>
            <person name="Wagner M."/>
            <person name="Woyke T."/>
            <person name="Ollivier B."/>
            <person name="Klenk H.P."/>
            <person name="Spring S."/>
            <person name="Loy A."/>
        </authorList>
    </citation>
    <scope>NUCLEOTIDE SEQUENCE [LARGE SCALE GENOMIC DNA]</scope>
    <source>
        <strain evidence="5">DSM 22704 / JCM 16185 / SJ4</strain>
    </source>
</reference>
<keyword evidence="1" id="KW-0285">Flavoprotein</keyword>
<proteinExistence type="predicted"/>